<organism evidence="2 3">
    <name type="scientific">Galendromus occidentalis</name>
    <name type="common">western predatory mite</name>
    <dbReference type="NCBI Taxonomy" id="34638"/>
    <lineage>
        <taxon>Eukaryota</taxon>
        <taxon>Metazoa</taxon>
        <taxon>Ecdysozoa</taxon>
        <taxon>Arthropoda</taxon>
        <taxon>Chelicerata</taxon>
        <taxon>Arachnida</taxon>
        <taxon>Acari</taxon>
        <taxon>Parasitiformes</taxon>
        <taxon>Mesostigmata</taxon>
        <taxon>Gamasina</taxon>
        <taxon>Phytoseioidea</taxon>
        <taxon>Phytoseiidae</taxon>
        <taxon>Typhlodrominae</taxon>
        <taxon>Galendromus</taxon>
    </lineage>
</organism>
<gene>
    <name evidence="3" type="primary">LOC108864112</name>
</gene>
<sequence length="649" mass="72492">MTKNSERPPAISSPETTATSSEQDGLYILNFEPDFGTVVFTGDPDLEYPPLPLPRYGSKGYSVFNERCRIPKHEALDVVYAENGAASTPGPAPRTCRTFLAEPFVFRRVPDGKRWCFRPDERVLKRFYPELALEEWNCSLKVTSEAGEVAGNGIYFKFGDCIEGLHSWISCTIPSSRLEYQEILSEPDLKVDLETGKPLSTENGAPLNVLLVEVSAMSRGDIVDQLPGFSELLGGLGHLVIFSAYHTMGENYLENHVRLVKGSSLEPGSVLGSSRGKSKILERGDVWESFRTAGYGTIEQPDEELLPGVKSTQGPRPSLWHLLEAPEEATMGDSLTCVKQELRSKYHFRNIIEALEELKQHERPLFSYSWFRNVSCAVVNETSFDSDLVEFLNNLNEDAALNDTAIFLISDSPSQAPGSPSLSSVENLLLGGLCWFPTRFAVEHPEKMGNLLVNSQNVIYAQDVHATLLDLIDLSDENRLEETLPGRSLFSGMAQDQTCQTELAAEYCACYERLPFDVESRLATSFAQAVIQKLNRLIPLEPIEGWELKRINEMVRFSEGGNWTNLFEISIRVGPSADIVAISTFSRPTLDWKISPRVRIIVDGDPRQFCAALDRWREFLIGEKRCLDFSVSRTMRAQTAPIGSVDPPR</sequence>
<evidence type="ECO:0000256" key="1">
    <source>
        <dbReference type="SAM" id="MobiDB-lite"/>
    </source>
</evidence>
<proteinExistence type="predicted"/>
<evidence type="ECO:0000313" key="2">
    <source>
        <dbReference type="Proteomes" id="UP000694867"/>
    </source>
</evidence>
<reference evidence="3" key="1">
    <citation type="submission" date="2025-08" db="UniProtKB">
        <authorList>
            <consortium name="RefSeq"/>
        </authorList>
    </citation>
    <scope>IDENTIFICATION</scope>
</reference>
<feature type="region of interest" description="Disordered" evidence="1">
    <location>
        <begin position="1"/>
        <end position="22"/>
    </location>
</feature>
<dbReference type="Pfam" id="PF02995">
    <property type="entry name" value="DUF229"/>
    <property type="match status" value="1"/>
</dbReference>
<feature type="compositionally biased region" description="Polar residues" evidence="1">
    <location>
        <begin position="13"/>
        <end position="22"/>
    </location>
</feature>
<dbReference type="RefSeq" id="XP_018494603.1">
    <property type="nucleotide sequence ID" value="XM_018639087.1"/>
</dbReference>
<evidence type="ECO:0000313" key="3">
    <source>
        <dbReference type="RefSeq" id="XP_018494603.1"/>
    </source>
</evidence>
<dbReference type="PANTHER" id="PTHR10974:SF1">
    <property type="entry name" value="FI08016P-RELATED"/>
    <property type="match status" value="1"/>
</dbReference>
<protein>
    <submittedName>
        <fullName evidence="3">Uncharacterized protein LOC108864112</fullName>
    </submittedName>
</protein>
<dbReference type="GeneID" id="108864112"/>
<name>A0AAJ7P9J2_9ACAR</name>
<dbReference type="AlphaFoldDB" id="A0AAJ7P9J2"/>
<dbReference type="KEGG" id="goe:108864112"/>
<dbReference type="GO" id="GO:0005615">
    <property type="term" value="C:extracellular space"/>
    <property type="evidence" value="ECO:0007669"/>
    <property type="project" value="TreeGrafter"/>
</dbReference>
<accession>A0AAJ7P9J2</accession>
<dbReference type="PANTHER" id="PTHR10974">
    <property type="entry name" value="FI08016P-RELATED"/>
    <property type="match status" value="1"/>
</dbReference>
<dbReference type="InterPro" id="IPR004245">
    <property type="entry name" value="DUF229"/>
</dbReference>
<keyword evidence="2" id="KW-1185">Reference proteome</keyword>
<dbReference type="Proteomes" id="UP000694867">
    <property type="component" value="Unplaced"/>
</dbReference>